<reference evidence="1 2" key="1">
    <citation type="journal article" date="2016" name="Nat. Commun.">
        <title>Thousands of microbial genomes shed light on interconnected biogeochemical processes in an aquifer system.</title>
        <authorList>
            <person name="Anantharaman K."/>
            <person name="Brown C.T."/>
            <person name="Hug L.A."/>
            <person name="Sharon I."/>
            <person name="Castelle C.J."/>
            <person name="Probst A.J."/>
            <person name="Thomas B.C."/>
            <person name="Singh A."/>
            <person name="Wilkins M.J."/>
            <person name="Karaoz U."/>
            <person name="Brodie E.L."/>
            <person name="Williams K.H."/>
            <person name="Hubbard S.S."/>
            <person name="Banfield J.F."/>
        </authorList>
    </citation>
    <scope>NUCLEOTIDE SEQUENCE [LARGE SCALE GENOMIC DNA]</scope>
</reference>
<gene>
    <name evidence="1" type="ORF">A2898_01045</name>
</gene>
<evidence type="ECO:0000313" key="2">
    <source>
        <dbReference type="Proteomes" id="UP000179164"/>
    </source>
</evidence>
<sequence length="65" mass="7532">MNCVITYEASDKSDYTAYIVLKSRAVDPLCRHQGAICRVSDINPRWKKTVMAALKPKEHYIKFEK</sequence>
<proteinExistence type="predicted"/>
<protein>
    <submittedName>
        <fullName evidence="1">Uncharacterized protein</fullName>
    </submittedName>
</protein>
<dbReference type="Proteomes" id="UP000179164">
    <property type="component" value="Unassembled WGS sequence"/>
</dbReference>
<evidence type="ECO:0000313" key="1">
    <source>
        <dbReference type="EMBL" id="OGY84676.1"/>
    </source>
</evidence>
<organism evidence="1 2">
    <name type="scientific">Candidatus Kerfeldbacteria bacterium RIFCSPLOWO2_01_FULL_48_11</name>
    <dbReference type="NCBI Taxonomy" id="1798543"/>
    <lineage>
        <taxon>Bacteria</taxon>
        <taxon>Candidatus Kerfeldiibacteriota</taxon>
    </lineage>
</organism>
<comment type="caution">
    <text evidence="1">The sequence shown here is derived from an EMBL/GenBank/DDBJ whole genome shotgun (WGS) entry which is preliminary data.</text>
</comment>
<name>A0A1G2B7J5_9BACT</name>
<accession>A0A1G2B7J5</accession>
<dbReference type="AlphaFoldDB" id="A0A1G2B7J5"/>
<dbReference type="STRING" id="1798543.A2898_01045"/>
<dbReference type="EMBL" id="MHKE01000005">
    <property type="protein sequence ID" value="OGY84676.1"/>
    <property type="molecule type" value="Genomic_DNA"/>
</dbReference>